<reference evidence="3" key="2">
    <citation type="submission" date="2020-09" db="EMBL/GenBank/DDBJ databases">
        <authorList>
            <person name="Sun Q."/>
            <person name="Ohkuma M."/>
        </authorList>
    </citation>
    <scope>NUCLEOTIDE SEQUENCE</scope>
    <source>
        <strain evidence="3">JCM 12862</strain>
    </source>
</reference>
<evidence type="ECO:0000313" key="4">
    <source>
        <dbReference type="Proteomes" id="UP000612329"/>
    </source>
</evidence>
<comment type="caution">
    <text evidence="3">The sequence shown here is derived from an EMBL/GenBank/DDBJ whole genome shotgun (WGS) entry which is preliminary data.</text>
</comment>
<accession>A0A8J3BV82</accession>
<evidence type="ECO:0000313" key="3">
    <source>
        <dbReference type="EMBL" id="GGK33460.1"/>
    </source>
</evidence>
<protein>
    <submittedName>
        <fullName evidence="3">Uncharacterized protein</fullName>
    </submittedName>
</protein>
<dbReference type="Proteomes" id="UP000612329">
    <property type="component" value="Unassembled WGS sequence"/>
</dbReference>
<dbReference type="InterPro" id="IPR058207">
    <property type="entry name" value="PID_CTERM"/>
</dbReference>
<keyword evidence="1" id="KW-0812">Transmembrane</keyword>
<keyword evidence="1" id="KW-0472">Membrane</keyword>
<dbReference type="NCBIfam" id="NF046080">
    <property type="entry name" value="PID_CTERM"/>
    <property type="match status" value="1"/>
</dbReference>
<dbReference type="RefSeq" id="WP_188654637.1">
    <property type="nucleotide sequence ID" value="NZ_BMNR01000008.1"/>
</dbReference>
<name>A0A8J3BV82_9FLAO</name>
<organism evidence="3 4">
    <name type="scientific">Yeosuana aromativorans</name>
    <dbReference type="NCBI Taxonomy" id="288019"/>
    <lineage>
        <taxon>Bacteria</taxon>
        <taxon>Pseudomonadati</taxon>
        <taxon>Bacteroidota</taxon>
        <taxon>Flavobacteriia</taxon>
        <taxon>Flavobacteriales</taxon>
        <taxon>Flavobacteriaceae</taxon>
        <taxon>Yeosuana</taxon>
    </lineage>
</organism>
<keyword evidence="1" id="KW-1133">Transmembrane helix</keyword>
<dbReference type="EMBL" id="BMNR01000008">
    <property type="protein sequence ID" value="GGK33460.1"/>
    <property type="molecule type" value="Genomic_DNA"/>
</dbReference>
<proteinExistence type="predicted"/>
<evidence type="ECO:0000256" key="1">
    <source>
        <dbReference type="SAM" id="Phobius"/>
    </source>
</evidence>
<dbReference type="AlphaFoldDB" id="A0A8J3BV82"/>
<gene>
    <name evidence="3" type="ORF">GCM10007962_29880</name>
</gene>
<feature type="chain" id="PRO_5035173964" evidence="2">
    <location>
        <begin position="28"/>
        <end position="109"/>
    </location>
</feature>
<keyword evidence="4" id="KW-1185">Reference proteome</keyword>
<sequence length="109" mass="11735">MGINTFSKTIKAAIIVIALTFSTNTHAATSLTFGNWWSNLFNSWGWGDNTNHRCSICGRTNCDGHHDNHDGDDNHGGDSIPLDGGLSILVIGAAAFGIKKLRGHKNDEI</sequence>
<keyword evidence="2" id="KW-0732">Signal</keyword>
<feature type="signal peptide" evidence="2">
    <location>
        <begin position="1"/>
        <end position="27"/>
    </location>
</feature>
<feature type="transmembrane region" description="Helical" evidence="1">
    <location>
        <begin position="80"/>
        <end position="98"/>
    </location>
</feature>
<reference evidence="3" key="1">
    <citation type="journal article" date="2014" name="Int. J. Syst. Evol. Microbiol.">
        <title>Complete genome sequence of Corynebacterium casei LMG S-19264T (=DSM 44701T), isolated from a smear-ripened cheese.</title>
        <authorList>
            <consortium name="US DOE Joint Genome Institute (JGI-PGF)"/>
            <person name="Walter F."/>
            <person name="Albersmeier A."/>
            <person name="Kalinowski J."/>
            <person name="Ruckert C."/>
        </authorList>
    </citation>
    <scope>NUCLEOTIDE SEQUENCE</scope>
    <source>
        <strain evidence="3">JCM 12862</strain>
    </source>
</reference>
<evidence type="ECO:0000256" key="2">
    <source>
        <dbReference type="SAM" id="SignalP"/>
    </source>
</evidence>